<protein>
    <submittedName>
        <fullName evidence="1">Unnamed protein product</fullName>
    </submittedName>
</protein>
<proteinExistence type="predicted"/>
<dbReference type="EMBL" id="BSXS01002739">
    <property type="protein sequence ID" value="GME79762.1"/>
    <property type="molecule type" value="Genomic_DNA"/>
</dbReference>
<gene>
    <name evidence="1" type="ORF">Amon02_000411900</name>
</gene>
<evidence type="ECO:0000313" key="1">
    <source>
        <dbReference type="EMBL" id="GME79762.1"/>
    </source>
</evidence>
<keyword evidence="2" id="KW-1185">Reference proteome</keyword>
<dbReference type="Proteomes" id="UP001165064">
    <property type="component" value="Unassembled WGS sequence"/>
</dbReference>
<sequence>MSKSTSSYRKTDSQQYSSPVEYAMRCPNLWLFFLCSFLIFYLCKYDEWITTEHELVLNKRLQTFQKLFPSSAGSEANPFDSVTTERRLNLHYPYDENSNNGRIQKNIWQMWKNPPSDEHFPYKPLHKKWIDMNPNFKYHFQTNADVDQIIYDEFKDTVPEIPHALDLLPSIILKADFSRYVLLFLYGGTYADLDINLEIPIDDWFDTNRNVSFVAGLEGDNNVNPTLPRRCQIETWFFKSKARHPVLRKLIATIVRQTFENYEKNMEPDFGNKKGSAICHSVSVMDWTGPALFTDVLWTHLNSLKNPVIVDTDPNRWNLGHDVVSSPYV</sequence>
<evidence type="ECO:0000313" key="2">
    <source>
        <dbReference type="Proteomes" id="UP001165064"/>
    </source>
</evidence>
<accession>A0ACB5T2Z2</accession>
<comment type="caution">
    <text evidence="1">The sequence shown here is derived from an EMBL/GenBank/DDBJ whole genome shotgun (WGS) entry which is preliminary data.</text>
</comment>
<organism evidence="1 2">
    <name type="scientific">Ambrosiozyma monospora</name>
    <name type="common">Yeast</name>
    <name type="synonym">Endomycopsis monosporus</name>
    <dbReference type="NCBI Taxonomy" id="43982"/>
    <lineage>
        <taxon>Eukaryota</taxon>
        <taxon>Fungi</taxon>
        <taxon>Dikarya</taxon>
        <taxon>Ascomycota</taxon>
        <taxon>Saccharomycotina</taxon>
        <taxon>Pichiomycetes</taxon>
        <taxon>Pichiales</taxon>
        <taxon>Pichiaceae</taxon>
        <taxon>Ambrosiozyma</taxon>
    </lineage>
</organism>
<name>A0ACB5T2Z2_AMBMO</name>
<reference evidence="1" key="1">
    <citation type="submission" date="2023-04" db="EMBL/GenBank/DDBJ databases">
        <title>Ambrosiozyma monospora NBRC 10751.</title>
        <authorList>
            <person name="Ichikawa N."/>
            <person name="Sato H."/>
            <person name="Tonouchi N."/>
        </authorList>
    </citation>
    <scope>NUCLEOTIDE SEQUENCE</scope>
    <source>
        <strain evidence="1">NBRC 10751</strain>
    </source>
</reference>